<evidence type="ECO:0000313" key="2">
    <source>
        <dbReference type="EMBL" id="CAI9168125.1"/>
    </source>
</evidence>
<dbReference type="EMBL" id="OX459964">
    <property type="protein sequence ID" value="CAI9168125.1"/>
    <property type="molecule type" value="Genomic_DNA"/>
</dbReference>
<feature type="region of interest" description="Disordered" evidence="1">
    <location>
        <begin position="1"/>
        <end position="67"/>
    </location>
</feature>
<evidence type="ECO:0000313" key="3">
    <source>
        <dbReference type="Proteomes" id="UP001176941"/>
    </source>
</evidence>
<gene>
    <name evidence="2" type="ORF">MRATA1EN1_LOCUS17087</name>
</gene>
<evidence type="ECO:0000256" key="1">
    <source>
        <dbReference type="SAM" id="MobiDB-lite"/>
    </source>
</evidence>
<dbReference type="Proteomes" id="UP001176941">
    <property type="component" value="Chromosome 28"/>
</dbReference>
<name>A0ABN8Z3X2_RANTA</name>
<feature type="compositionally biased region" description="Low complexity" evidence="1">
    <location>
        <begin position="35"/>
        <end position="45"/>
    </location>
</feature>
<protein>
    <submittedName>
        <fullName evidence="2">Uncharacterized protein</fullName>
    </submittedName>
</protein>
<accession>A0ABN8Z3X2</accession>
<keyword evidence="3" id="KW-1185">Reference proteome</keyword>
<feature type="region of interest" description="Disordered" evidence="1">
    <location>
        <begin position="103"/>
        <end position="131"/>
    </location>
</feature>
<reference evidence="2" key="1">
    <citation type="submission" date="2023-04" db="EMBL/GenBank/DDBJ databases">
        <authorList>
            <consortium name="ELIXIR-Norway"/>
        </authorList>
    </citation>
    <scope>NUCLEOTIDE SEQUENCE [LARGE SCALE GENOMIC DNA]</scope>
</reference>
<proteinExistence type="predicted"/>
<sequence length="131" mass="13743">MGSRVQNGEVQPRSPTLGPRCARRARDQRPPTPPASRSMSPSRSSLWCRCHRPQGEDARPGPQVGRGVVGAARARTPPCLAPLDRKGRPLVLWATPGPGHRWLARSGQGGAAEEPDVGAAGCTSGAVGQQV</sequence>
<organism evidence="2 3">
    <name type="scientific">Rangifer tarandus platyrhynchus</name>
    <name type="common">Svalbard reindeer</name>
    <dbReference type="NCBI Taxonomy" id="3082113"/>
    <lineage>
        <taxon>Eukaryota</taxon>
        <taxon>Metazoa</taxon>
        <taxon>Chordata</taxon>
        <taxon>Craniata</taxon>
        <taxon>Vertebrata</taxon>
        <taxon>Euteleostomi</taxon>
        <taxon>Mammalia</taxon>
        <taxon>Eutheria</taxon>
        <taxon>Laurasiatheria</taxon>
        <taxon>Artiodactyla</taxon>
        <taxon>Ruminantia</taxon>
        <taxon>Pecora</taxon>
        <taxon>Cervidae</taxon>
        <taxon>Odocoileinae</taxon>
        <taxon>Rangifer</taxon>
    </lineage>
</organism>